<proteinExistence type="predicted"/>
<dbReference type="PANTHER" id="PTHR11361:SF34">
    <property type="entry name" value="DNA MISMATCH REPAIR PROTEIN MSH1, MITOCHONDRIAL"/>
    <property type="match status" value="1"/>
</dbReference>
<dbReference type="EMBL" id="BAABFR010000030">
    <property type="protein sequence ID" value="GAA4392835.1"/>
    <property type="molecule type" value="Genomic_DNA"/>
</dbReference>
<keyword evidence="2" id="KW-0067">ATP-binding</keyword>
<keyword evidence="1" id="KW-0547">Nucleotide-binding</keyword>
<gene>
    <name evidence="5" type="ORF">GCM10023147_22990</name>
</gene>
<feature type="domain" description="DNA mismatch repair proteins mutS family" evidence="4">
    <location>
        <begin position="332"/>
        <end position="520"/>
    </location>
</feature>
<evidence type="ECO:0000259" key="4">
    <source>
        <dbReference type="SMART" id="SM00534"/>
    </source>
</evidence>
<dbReference type="InterPro" id="IPR045076">
    <property type="entry name" value="MutS"/>
</dbReference>
<evidence type="ECO:0000256" key="2">
    <source>
        <dbReference type="ARBA" id="ARBA00022840"/>
    </source>
</evidence>
<keyword evidence="6" id="KW-1185">Reference proteome</keyword>
<evidence type="ECO:0000256" key="1">
    <source>
        <dbReference type="ARBA" id="ARBA00022741"/>
    </source>
</evidence>
<dbReference type="InterPro" id="IPR000432">
    <property type="entry name" value="DNA_mismatch_repair_MutS_C"/>
</dbReference>
<dbReference type="PANTHER" id="PTHR11361">
    <property type="entry name" value="DNA MISMATCH REPAIR PROTEIN MUTS FAMILY MEMBER"/>
    <property type="match status" value="1"/>
</dbReference>
<dbReference type="Gene3D" id="3.40.50.300">
    <property type="entry name" value="P-loop containing nucleotide triphosphate hydrolases"/>
    <property type="match status" value="1"/>
</dbReference>
<dbReference type="SMART" id="SM00534">
    <property type="entry name" value="MUTSac"/>
    <property type="match status" value="1"/>
</dbReference>
<dbReference type="Proteomes" id="UP001500635">
    <property type="component" value="Unassembled WGS sequence"/>
</dbReference>
<organism evidence="5 6">
    <name type="scientific">Tsukamurella soli</name>
    <dbReference type="NCBI Taxonomy" id="644556"/>
    <lineage>
        <taxon>Bacteria</taxon>
        <taxon>Bacillati</taxon>
        <taxon>Actinomycetota</taxon>
        <taxon>Actinomycetes</taxon>
        <taxon>Mycobacteriales</taxon>
        <taxon>Tsukamurellaceae</taxon>
        <taxon>Tsukamurella</taxon>
    </lineage>
</organism>
<name>A0ABP8JLW5_9ACTN</name>
<reference evidence="6" key="1">
    <citation type="journal article" date="2019" name="Int. J. Syst. Evol. Microbiol.">
        <title>The Global Catalogue of Microorganisms (GCM) 10K type strain sequencing project: providing services to taxonomists for standard genome sequencing and annotation.</title>
        <authorList>
            <consortium name="The Broad Institute Genomics Platform"/>
            <consortium name="The Broad Institute Genome Sequencing Center for Infectious Disease"/>
            <person name="Wu L."/>
            <person name="Ma J."/>
        </authorList>
    </citation>
    <scope>NUCLEOTIDE SEQUENCE [LARGE SCALE GENOMIC DNA]</scope>
    <source>
        <strain evidence="6">JCM 17688</strain>
    </source>
</reference>
<keyword evidence="3" id="KW-0238">DNA-binding</keyword>
<dbReference type="InterPro" id="IPR027417">
    <property type="entry name" value="P-loop_NTPase"/>
</dbReference>
<evidence type="ECO:0000313" key="6">
    <source>
        <dbReference type="Proteomes" id="UP001500635"/>
    </source>
</evidence>
<comment type="caution">
    <text evidence="5">The sequence shown here is derived from an EMBL/GenBank/DDBJ whole genome shotgun (WGS) entry which is preliminary data.</text>
</comment>
<dbReference type="SUPFAM" id="SSF52540">
    <property type="entry name" value="P-loop containing nucleoside triphosphate hydrolases"/>
    <property type="match status" value="1"/>
</dbReference>
<evidence type="ECO:0000313" key="5">
    <source>
        <dbReference type="EMBL" id="GAA4392835.1"/>
    </source>
</evidence>
<dbReference type="Pfam" id="PF00488">
    <property type="entry name" value="MutS_V"/>
    <property type="match status" value="1"/>
</dbReference>
<accession>A0ABP8JLW5</accession>
<dbReference type="RefSeq" id="WP_344995407.1">
    <property type="nucleotide sequence ID" value="NZ_BAABFR010000030.1"/>
</dbReference>
<evidence type="ECO:0000256" key="3">
    <source>
        <dbReference type="ARBA" id="ARBA00023125"/>
    </source>
</evidence>
<protein>
    <submittedName>
        <fullName evidence="5">DNA mismatch repair protein MutS</fullName>
    </submittedName>
</protein>
<sequence length="526" mass="57995">MTLRSIMFRDPDPDAASTVDDTAPAYFADLNLDQVVSAVVAGRERYALEPYFYTPLPTAADVEFRHAVFQDLERSAELHEAAGEFAVRMRAVRDGLERAEQTRDRHERNGWFLEAARGYVDAVQRLDRRLAQVVMLSEGLRDLRDELSDLAFATEFTELEASAGAVADALTGVRYTVHIKGSHVRVSAYEDSDDYEQEVTAALARLSPDDDGEPSTRRTRIGTMNPVEETILGLVAELEPAVFAELQSFCDRHRQFVQPQVDLLEREIQFYLSYLDFVARTAPVGGGYTYPQVSDDTVMVRARDTYDLSLAILSSGSGSPIVTNDIVAEGPERIVVVTGPNQGGKTTLARTFGQLFHLTAIGVPVPGRSLTIGLCDTIATHFAREESGADAHGRLEEELVRLHEILETATSRTVMVLNESLASTSLRDARLLGAAIMRRMIALDLRAVYVTFVDELTQAGPTVVSMVAEADADDPRIRTFKVVRRPADGVAHAEVLAKLHGLDYPALRSRIGRRAERSAASSRRTE</sequence>